<sequence length="51" mass="5645">MLVFQLVLLRPSSEDENGMAHVYNPCTQKAEEGGSPLSSRLHRLPGQPQLL</sequence>
<dbReference type="EMBL" id="JH000094">
    <property type="protein sequence ID" value="EGW10358.1"/>
    <property type="molecule type" value="Genomic_DNA"/>
</dbReference>
<dbReference type="AlphaFoldDB" id="G3H0L8"/>
<evidence type="ECO:0000313" key="2">
    <source>
        <dbReference type="EMBL" id="EGW10358.1"/>
    </source>
</evidence>
<gene>
    <name evidence="2" type="ORF">I79_003680</name>
</gene>
<protein>
    <submittedName>
        <fullName evidence="2">Uncharacterized protein</fullName>
    </submittedName>
</protein>
<proteinExistence type="predicted"/>
<reference evidence="3" key="1">
    <citation type="journal article" date="2011" name="Nat. Biotechnol.">
        <title>The genomic sequence of the Chinese hamster ovary (CHO)-K1 cell line.</title>
        <authorList>
            <person name="Xu X."/>
            <person name="Nagarajan H."/>
            <person name="Lewis N.E."/>
            <person name="Pan S."/>
            <person name="Cai Z."/>
            <person name="Liu X."/>
            <person name="Chen W."/>
            <person name="Xie M."/>
            <person name="Wang W."/>
            <person name="Hammond S."/>
            <person name="Andersen M.R."/>
            <person name="Neff N."/>
            <person name="Passarelli B."/>
            <person name="Koh W."/>
            <person name="Fan H.C."/>
            <person name="Wang J."/>
            <person name="Gui Y."/>
            <person name="Lee K.H."/>
            <person name="Betenbaugh M.J."/>
            <person name="Quake S.R."/>
            <person name="Famili I."/>
            <person name="Palsson B.O."/>
            <person name="Wang J."/>
        </authorList>
    </citation>
    <scope>NUCLEOTIDE SEQUENCE [LARGE SCALE GENOMIC DNA]</scope>
    <source>
        <strain evidence="3">CHO K1 cell line</strain>
    </source>
</reference>
<evidence type="ECO:0000256" key="1">
    <source>
        <dbReference type="SAM" id="MobiDB-lite"/>
    </source>
</evidence>
<feature type="region of interest" description="Disordered" evidence="1">
    <location>
        <begin position="27"/>
        <end position="51"/>
    </location>
</feature>
<organism evidence="2 3">
    <name type="scientific">Cricetulus griseus</name>
    <name type="common">Chinese hamster</name>
    <name type="synonym">Cricetulus barabensis griseus</name>
    <dbReference type="NCBI Taxonomy" id="10029"/>
    <lineage>
        <taxon>Eukaryota</taxon>
        <taxon>Metazoa</taxon>
        <taxon>Chordata</taxon>
        <taxon>Craniata</taxon>
        <taxon>Vertebrata</taxon>
        <taxon>Euteleostomi</taxon>
        <taxon>Mammalia</taxon>
        <taxon>Eutheria</taxon>
        <taxon>Euarchontoglires</taxon>
        <taxon>Glires</taxon>
        <taxon>Rodentia</taxon>
        <taxon>Myomorpha</taxon>
        <taxon>Muroidea</taxon>
        <taxon>Cricetidae</taxon>
        <taxon>Cricetinae</taxon>
        <taxon>Cricetulus</taxon>
    </lineage>
</organism>
<name>G3H0L8_CRIGR</name>
<dbReference type="Proteomes" id="UP000001075">
    <property type="component" value="Unassembled WGS sequence"/>
</dbReference>
<accession>G3H0L8</accession>
<dbReference type="InParanoid" id="G3H0L8"/>
<evidence type="ECO:0000313" key="3">
    <source>
        <dbReference type="Proteomes" id="UP000001075"/>
    </source>
</evidence>